<protein>
    <submittedName>
        <fullName evidence="2">HTH domain-containing protein</fullName>
    </submittedName>
</protein>
<dbReference type="GO" id="GO:0006355">
    <property type="term" value="P:regulation of DNA-templated transcription"/>
    <property type="evidence" value="ECO:0007669"/>
    <property type="project" value="InterPro"/>
</dbReference>
<dbReference type="InterPro" id="IPR016032">
    <property type="entry name" value="Sig_transdc_resp-reg_C-effctor"/>
</dbReference>
<dbReference type="AlphaFoldDB" id="A0A5N0ED36"/>
<feature type="domain" description="Helix-turn-helix type 11" evidence="1">
    <location>
        <begin position="62"/>
        <end position="88"/>
    </location>
</feature>
<dbReference type="Gene3D" id="1.10.10.10">
    <property type="entry name" value="Winged helix-like DNA-binding domain superfamily/Winged helix DNA-binding domain"/>
    <property type="match status" value="1"/>
</dbReference>
<name>A0A5N0ED36_9NOCA</name>
<dbReference type="EMBL" id="VXLC01000008">
    <property type="protein sequence ID" value="KAA8887338.1"/>
    <property type="molecule type" value="Genomic_DNA"/>
</dbReference>
<dbReference type="InterPro" id="IPR013196">
    <property type="entry name" value="HTH_11"/>
</dbReference>
<gene>
    <name evidence="2" type="ORF">F3087_19325</name>
</gene>
<keyword evidence="3" id="KW-1185">Reference proteome</keyword>
<dbReference type="SUPFAM" id="SSF46894">
    <property type="entry name" value="C-terminal effector domain of the bipartite response regulators"/>
    <property type="match status" value="1"/>
</dbReference>
<evidence type="ECO:0000313" key="3">
    <source>
        <dbReference type="Proteomes" id="UP000323876"/>
    </source>
</evidence>
<evidence type="ECO:0000313" key="2">
    <source>
        <dbReference type="EMBL" id="KAA8887338.1"/>
    </source>
</evidence>
<comment type="caution">
    <text evidence="2">The sequence shown here is derived from an EMBL/GenBank/DDBJ whole genome shotgun (WGS) entry which is preliminary data.</text>
</comment>
<proteinExistence type="predicted"/>
<dbReference type="GO" id="GO:0003677">
    <property type="term" value="F:DNA binding"/>
    <property type="evidence" value="ECO:0007669"/>
    <property type="project" value="InterPro"/>
</dbReference>
<reference evidence="2 3" key="1">
    <citation type="submission" date="2019-09" db="EMBL/GenBank/DDBJ databases">
        <authorList>
            <person name="Wang X."/>
        </authorList>
    </citation>
    <scope>NUCLEOTIDE SEQUENCE [LARGE SCALE GENOMIC DNA]</scope>
    <source>
        <strain evidence="2 3">CICC 11023</strain>
    </source>
</reference>
<accession>A0A5N0ED36</accession>
<evidence type="ECO:0000259" key="1">
    <source>
        <dbReference type="Pfam" id="PF08279"/>
    </source>
</evidence>
<sequence>MVVQPEGESRGVVIDNGRIGVLHHDLEGVTIRTDCVIAAPNGARPPNRSRRFDVLRGVADGVTDEELAERLNVSIKTIRRDVAWLRDLIGCDSRASLVATTRTLHLV</sequence>
<dbReference type="Proteomes" id="UP000323876">
    <property type="component" value="Unassembled WGS sequence"/>
</dbReference>
<dbReference type="Pfam" id="PF08279">
    <property type="entry name" value="HTH_11"/>
    <property type="match status" value="1"/>
</dbReference>
<dbReference type="OrthoDB" id="5932488at2"/>
<organism evidence="2 3">
    <name type="scientific">Nocardia colli</name>
    <dbReference type="NCBI Taxonomy" id="2545717"/>
    <lineage>
        <taxon>Bacteria</taxon>
        <taxon>Bacillati</taxon>
        <taxon>Actinomycetota</taxon>
        <taxon>Actinomycetes</taxon>
        <taxon>Mycobacteriales</taxon>
        <taxon>Nocardiaceae</taxon>
        <taxon>Nocardia</taxon>
    </lineage>
</organism>
<dbReference type="InterPro" id="IPR036388">
    <property type="entry name" value="WH-like_DNA-bd_sf"/>
</dbReference>